<evidence type="ECO:0000259" key="6">
    <source>
        <dbReference type="PROSITE" id="PS51918"/>
    </source>
</evidence>
<dbReference type="PANTHER" id="PTHR43409">
    <property type="entry name" value="ANAEROBIC MAGNESIUM-PROTOPORPHYRIN IX MONOMETHYL ESTER CYCLASE-RELATED"/>
    <property type="match status" value="1"/>
</dbReference>
<evidence type="ECO:0000256" key="5">
    <source>
        <dbReference type="ARBA" id="ARBA00023014"/>
    </source>
</evidence>
<dbReference type="InterPro" id="IPR058240">
    <property type="entry name" value="rSAM_sf"/>
</dbReference>
<comment type="caution">
    <text evidence="8">The sequence shown here is derived from an EMBL/GenBank/DDBJ whole genome shotgun (WGS) entry which is preliminary data.</text>
</comment>
<dbReference type="InterPro" id="IPR013785">
    <property type="entry name" value="Aldolase_TIM"/>
</dbReference>
<evidence type="ECO:0000256" key="3">
    <source>
        <dbReference type="ARBA" id="ARBA00022723"/>
    </source>
</evidence>
<keyword evidence="4" id="KW-0408">Iron</keyword>
<feature type="domain" description="Radical SAM core" evidence="6">
    <location>
        <begin position="11"/>
        <end position="248"/>
    </location>
</feature>
<dbReference type="AlphaFoldDB" id="A0A0P6Z4P4"/>
<dbReference type="PROSITE" id="PS51918">
    <property type="entry name" value="RADICAL_SAM"/>
    <property type="match status" value="1"/>
</dbReference>
<keyword evidence="5" id="KW-0411">Iron-sulfur</keyword>
<reference evidence="7 10" key="2">
    <citation type="submission" date="2024-06" db="EMBL/GenBank/DDBJ databases">
        <authorList>
            <person name="Steensen K."/>
            <person name="Seneca J."/>
            <person name="Bartlau N."/>
            <person name="Yu A.X."/>
            <person name="Polz M.F."/>
        </authorList>
    </citation>
    <scope>NUCLEOTIDE SEQUENCE [LARGE SCALE GENOMIC DNA]</scope>
    <source>
        <strain evidence="7 10">1F145</strain>
    </source>
</reference>
<dbReference type="CDD" id="cd01335">
    <property type="entry name" value="Radical_SAM"/>
    <property type="match status" value="1"/>
</dbReference>
<dbReference type="InterPro" id="IPR007197">
    <property type="entry name" value="rSAM"/>
</dbReference>
<comment type="cofactor">
    <cofactor evidence="1">
        <name>[4Fe-4S] cluster</name>
        <dbReference type="ChEBI" id="CHEBI:49883"/>
    </cofactor>
</comment>
<dbReference type="Proteomes" id="UP001569200">
    <property type="component" value="Unassembled WGS sequence"/>
</dbReference>
<keyword evidence="2" id="KW-0949">S-adenosyl-L-methionine</keyword>
<sequence>MRFEGKVYRPWMEAESVLIQTTLGCSNNQCTFCTMFDDKRFKVRDIKDIFEDIDAARKIYPHVESIFLVDGNVMAIRTEMLISILDYIKITFPEIKNISLYSGFNDFRRKSLSELKEIKSAGLSMAYSGLESGDPIVLERIQKRMTREHAIEGMNLAREADIKVLASFIFGLGGKERSVEHAINTTSLLNIMQPDAIAPMALAVQPGSVLEKEVNRGEFVLPTPLQILEEEKYLLENLEDFDCYYWGDHGNNISPMRGMLPQARKPFLDKINQDIAHNPITKQNVIKTFAW</sequence>
<dbReference type="GeneID" id="89590611"/>
<evidence type="ECO:0000256" key="1">
    <source>
        <dbReference type="ARBA" id="ARBA00001966"/>
    </source>
</evidence>
<evidence type="ECO:0000256" key="4">
    <source>
        <dbReference type="ARBA" id="ARBA00023004"/>
    </source>
</evidence>
<dbReference type="EMBL" id="PIGA01000004">
    <property type="protein sequence ID" value="PTP22184.1"/>
    <property type="molecule type" value="Genomic_DNA"/>
</dbReference>
<dbReference type="Proteomes" id="UP000244080">
    <property type="component" value="Unassembled WGS sequence"/>
</dbReference>
<evidence type="ECO:0000313" key="7">
    <source>
        <dbReference type="EMBL" id="MEZ8182743.1"/>
    </source>
</evidence>
<dbReference type="EMBL" id="JBGOOW010000028">
    <property type="protein sequence ID" value="MEZ8182743.1"/>
    <property type="molecule type" value="Genomic_DNA"/>
</dbReference>
<dbReference type="PANTHER" id="PTHR43409:SF4">
    <property type="entry name" value="RADICAL SAM SUPERFAMILY PROTEIN"/>
    <property type="match status" value="1"/>
</dbReference>
<protein>
    <submittedName>
        <fullName evidence="8">Radical SAM protein</fullName>
    </submittedName>
</protein>
<proteinExistence type="predicted"/>
<accession>A0A0P6Z4P4</accession>
<dbReference type="GO" id="GO:0046872">
    <property type="term" value="F:metal ion binding"/>
    <property type="evidence" value="ECO:0007669"/>
    <property type="project" value="UniProtKB-KW"/>
</dbReference>
<name>A0A0P6Z4P4_VIBSP</name>
<dbReference type="SFLD" id="SFLDS00029">
    <property type="entry name" value="Radical_SAM"/>
    <property type="match status" value="1"/>
</dbReference>
<evidence type="ECO:0000256" key="2">
    <source>
        <dbReference type="ARBA" id="ARBA00022691"/>
    </source>
</evidence>
<dbReference type="RefSeq" id="WP_017087617.1">
    <property type="nucleotide sequence ID" value="NZ_CAWMQV010000084.1"/>
</dbReference>
<dbReference type="Pfam" id="PF04055">
    <property type="entry name" value="Radical_SAM"/>
    <property type="match status" value="1"/>
</dbReference>
<keyword evidence="10" id="KW-1185">Reference proteome</keyword>
<evidence type="ECO:0000313" key="8">
    <source>
        <dbReference type="EMBL" id="PTP22184.1"/>
    </source>
</evidence>
<evidence type="ECO:0000313" key="10">
    <source>
        <dbReference type="Proteomes" id="UP001569200"/>
    </source>
</evidence>
<accession>A0A1C3J1Q2</accession>
<dbReference type="InterPro" id="IPR006638">
    <property type="entry name" value="Elp3/MiaA/NifB-like_rSAM"/>
</dbReference>
<dbReference type="GO" id="GO:0051536">
    <property type="term" value="F:iron-sulfur cluster binding"/>
    <property type="evidence" value="ECO:0007669"/>
    <property type="project" value="UniProtKB-KW"/>
</dbReference>
<gene>
    <name evidence="7" type="ORF">ACED33_18805</name>
    <name evidence="8" type="ORF">CWO36_03550</name>
</gene>
<dbReference type="SFLD" id="SFLDG01095">
    <property type="entry name" value="Uncharacterised_Radical_SAM_Su"/>
    <property type="match status" value="1"/>
</dbReference>
<reference evidence="8 9" key="1">
    <citation type="submission" date="2017-11" db="EMBL/GenBank/DDBJ databases">
        <title>Population delineation of vibrios coincides with oyster pathogenicity.</title>
        <authorList>
            <person name="Bruto M."/>
            <person name="Labreuche Y."/>
            <person name="James A."/>
            <person name="Piel D."/>
            <person name="Chenivesse S."/>
            <person name="Petton B."/>
            <person name="Polz M.F."/>
            <person name="Le Roux F."/>
        </authorList>
    </citation>
    <scope>NUCLEOTIDE SEQUENCE [LARGE SCALE GENOMIC DNA]</scope>
    <source>
        <strain evidence="8 9">1F_55</strain>
    </source>
</reference>
<organism evidence="8 9">
    <name type="scientific">Vibrio splendidus</name>
    <dbReference type="NCBI Taxonomy" id="29497"/>
    <lineage>
        <taxon>Bacteria</taxon>
        <taxon>Pseudomonadati</taxon>
        <taxon>Pseudomonadota</taxon>
        <taxon>Gammaproteobacteria</taxon>
        <taxon>Vibrionales</taxon>
        <taxon>Vibrionaceae</taxon>
        <taxon>Vibrio</taxon>
    </lineage>
</organism>
<dbReference type="InterPro" id="IPR051198">
    <property type="entry name" value="BchE-like"/>
</dbReference>
<dbReference type="SUPFAM" id="SSF102114">
    <property type="entry name" value="Radical SAM enzymes"/>
    <property type="match status" value="1"/>
</dbReference>
<keyword evidence="3" id="KW-0479">Metal-binding</keyword>
<evidence type="ECO:0000313" key="9">
    <source>
        <dbReference type="Proteomes" id="UP000244080"/>
    </source>
</evidence>
<dbReference type="Gene3D" id="3.20.20.70">
    <property type="entry name" value="Aldolase class I"/>
    <property type="match status" value="1"/>
</dbReference>
<dbReference type="SMART" id="SM00729">
    <property type="entry name" value="Elp3"/>
    <property type="match status" value="1"/>
</dbReference>
<dbReference type="GO" id="GO:0003824">
    <property type="term" value="F:catalytic activity"/>
    <property type="evidence" value="ECO:0007669"/>
    <property type="project" value="InterPro"/>
</dbReference>
<dbReference type="SFLD" id="SFLDG01082">
    <property type="entry name" value="B12-binding_domain_containing"/>
    <property type="match status" value="1"/>
</dbReference>